<keyword evidence="1" id="KW-0472">Membrane</keyword>
<name>A0A2U2J5H2_9SPHN</name>
<evidence type="ECO:0000256" key="1">
    <source>
        <dbReference type="SAM" id="Phobius"/>
    </source>
</evidence>
<dbReference type="RefSeq" id="WP_109271705.1">
    <property type="nucleotide sequence ID" value="NZ_QFFF01000001.1"/>
</dbReference>
<dbReference type="PANTHER" id="PTHR34473">
    <property type="entry name" value="UPF0699 TRANSMEMBRANE PROTEIN YDBS"/>
    <property type="match status" value="1"/>
</dbReference>
<keyword evidence="4" id="KW-1185">Reference proteome</keyword>
<gene>
    <name evidence="3" type="ORF">DF286_12290</name>
</gene>
<sequence length="494" mass="54626">MKQGAVADRHVHPATVPLRLLKEAPSTLLGLPAAFAYVSDVGWATVLSFAGLVAIVTILVNWMVWRRFRYGLGAGEVVIESGLLQRTRRSIPFERIQDVDIERGPLQRLFGLAKVRIETGGGVKDEGLLDSVTMAEADRLRAVIRAGKGEAPCDEDEQRPQPTGRLVFAMDAGRVFVSGLFNFSLLWIAGLFALLQAVEDWLPFDIYDPGRWVGLVDQRFAGRFSTGAILAVLLMALLLGVVTGVARTLSRDYGFRLTLEGERFRRERGLFTRTEAVIPRRRVQLARLQTGPLRHFLGWFQLYFQTLSAGRDGGGHQAVAPLANEGEVARILEEQGGYYVPPSSELTRVSSRHLVRAMLRTVAPPLAAILVLAMLFPLGWALLAALPPLVIVALLERRFHRYGLVGDLLFVRRSVWRQQLWIVPVAKVQSLRLSRSWLQRRLGLATLAVDTAGAPAINAPRIVDVSEGRARDLADEIAARLRSQDSGRKSGTDK</sequence>
<feature type="domain" description="YdbS-like PH" evidence="2">
    <location>
        <begin position="65"/>
        <end position="142"/>
    </location>
</feature>
<dbReference type="InterPro" id="IPR014529">
    <property type="entry name" value="UCP026631"/>
</dbReference>
<evidence type="ECO:0000313" key="3">
    <source>
        <dbReference type="EMBL" id="PWG03567.1"/>
    </source>
</evidence>
<feature type="transmembrane region" description="Helical" evidence="1">
    <location>
        <begin position="366"/>
        <end position="395"/>
    </location>
</feature>
<protein>
    <recommendedName>
        <fullName evidence="2">YdbS-like PH domain-containing protein</fullName>
    </recommendedName>
</protein>
<dbReference type="AlphaFoldDB" id="A0A2U2J5H2"/>
<dbReference type="PANTHER" id="PTHR34473:SF2">
    <property type="entry name" value="UPF0699 TRANSMEMBRANE PROTEIN YDBT"/>
    <property type="match status" value="1"/>
</dbReference>
<feature type="transmembrane region" description="Helical" evidence="1">
    <location>
        <begin position="224"/>
        <end position="246"/>
    </location>
</feature>
<dbReference type="Proteomes" id="UP000245916">
    <property type="component" value="Unassembled WGS sequence"/>
</dbReference>
<dbReference type="PIRSF" id="PIRSF026631">
    <property type="entry name" value="UCP026631"/>
    <property type="match status" value="1"/>
</dbReference>
<feature type="domain" description="YdbS-like PH" evidence="2">
    <location>
        <begin position="398"/>
        <end position="477"/>
    </location>
</feature>
<accession>A0A2U2J5H2</accession>
<reference evidence="3 4" key="1">
    <citation type="submission" date="2018-05" db="EMBL/GenBank/DDBJ databases">
        <title>Genome of Sphingosinicella humi QZX222.</title>
        <authorList>
            <person name="Qiao Z."/>
            <person name="Wang G."/>
        </authorList>
    </citation>
    <scope>NUCLEOTIDE SEQUENCE [LARGE SCALE GENOMIC DNA]</scope>
    <source>
        <strain evidence="3 4">QZX222</strain>
    </source>
</reference>
<evidence type="ECO:0000259" key="2">
    <source>
        <dbReference type="Pfam" id="PF03703"/>
    </source>
</evidence>
<feature type="transmembrane region" description="Helical" evidence="1">
    <location>
        <begin position="41"/>
        <end position="64"/>
    </location>
</feature>
<keyword evidence="1" id="KW-0812">Transmembrane</keyword>
<dbReference type="Pfam" id="PF03703">
    <property type="entry name" value="bPH_2"/>
    <property type="match status" value="3"/>
</dbReference>
<evidence type="ECO:0000313" key="4">
    <source>
        <dbReference type="Proteomes" id="UP000245916"/>
    </source>
</evidence>
<feature type="transmembrane region" description="Helical" evidence="1">
    <location>
        <begin position="175"/>
        <end position="195"/>
    </location>
</feature>
<keyword evidence="1" id="KW-1133">Transmembrane helix</keyword>
<dbReference type="EMBL" id="QFFF01000001">
    <property type="protein sequence ID" value="PWG03567.1"/>
    <property type="molecule type" value="Genomic_DNA"/>
</dbReference>
<dbReference type="InterPro" id="IPR005182">
    <property type="entry name" value="YdbS-like_PH"/>
</dbReference>
<organism evidence="3 4">
    <name type="scientific">Allosphingosinicella humi</name>
    <dbReference type="NCBI Taxonomy" id="2068657"/>
    <lineage>
        <taxon>Bacteria</taxon>
        <taxon>Pseudomonadati</taxon>
        <taxon>Pseudomonadota</taxon>
        <taxon>Alphaproteobacteria</taxon>
        <taxon>Sphingomonadales</taxon>
        <taxon>Sphingomonadaceae</taxon>
        <taxon>Allosphingosinicella</taxon>
    </lineage>
</organism>
<dbReference type="OrthoDB" id="8481729at2"/>
<proteinExistence type="predicted"/>
<feature type="domain" description="YdbS-like PH" evidence="2">
    <location>
        <begin position="254"/>
        <end position="333"/>
    </location>
</feature>
<comment type="caution">
    <text evidence="3">The sequence shown here is derived from an EMBL/GenBank/DDBJ whole genome shotgun (WGS) entry which is preliminary data.</text>
</comment>